<keyword evidence="3" id="KW-0847">Vitamin C</keyword>
<evidence type="ECO:0000256" key="4">
    <source>
        <dbReference type="ARBA" id="ARBA00023002"/>
    </source>
</evidence>
<sequence>MQPTSLLVPFVQELAKQASPNVPERYIRPQHERPTLSSTPNNHPLPQVPVIDFSKLLSQQHKEPELQNMHSACKHWGFFQLINHGVSSSLLENVKKGSKDFFNLPMEEKNKYRQKEGDIQGYGQLFVASEEQKLEWGDVFYMLTLPPQIRKPHLLPTLPQPFRDDLDTYCVEMKNLAVQVIELMADAVKVERKEMRKLFGDGSQAMRMNYYPACPQPELVMGLNPHSDGAALTILLQVNDVAGLQIKKDGQWLPVKPLPNALVINVGDILEMITNGIYQSIEHRAIVNAKTERISIATFYLPTMGSTIETYCAEMKKLAIQMVQLMANALRVDPMEIKEQVGEGTLSMRMNYYPPCPQPELVMGLNPHSDGSALTILLQVNEMQGLQIKKDGIWIPVTPLPNAFVINIGDIFEIITNGIFKSIEHRAIVNPEKERLSIATFYNAEPQRNLGPKLHHACKDWGFFQLINHGVSDSVVENVKKGVEEFFNLPVEEKRKFGQKEGDVEGYGQAFVVSEEQKLEWADMFFLITMPPHLRKPHLSPNIPQPFRDNLEAYSLELEKLVMELVDLMANALQVHTMEIKEVFGGGTLSMRMNYYPPCPQPDLVMGLNPHSDAVALTILLQANEIQGLQIKKDGMWIPVKPLPNAFIINIGDMFEMISNGIYRSIEHRATINSEKERISIATFYNPDINSILKPAPSLVTPETPAVFKTISCQEYYKGYLSRELRGRSYLQSMRLQNENQETS</sequence>
<name>A0A6P4CX07_ARADU</name>
<evidence type="ECO:0000256" key="1">
    <source>
        <dbReference type="ARBA" id="ARBA00008056"/>
    </source>
</evidence>
<dbReference type="InterPro" id="IPR027443">
    <property type="entry name" value="IPNS-like_sf"/>
</dbReference>
<reference evidence="7" key="1">
    <citation type="journal article" date="2016" name="Nat. Genet.">
        <title>The genome sequences of Arachis duranensis and Arachis ipaensis, the diploid ancestors of cultivated peanut.</title>
        <authorList>
            <person name="Bertioli D.J."/>
            <person name="Cannon S.B."/>
            <person name="Froenicke L."/>
            <person name="Huang G."/>
            <person name="Farmer A.D."/>
            <person name="Cannon E.K."/>
            <person name="Liu X."/>
            <person name="Gao D."/>
            <person name="Clevenger J."/>
            <person name="Dash S."/>
            <person name="Ren L."/>
            <person name="Moretzsohn M.C."/>
            <person name="Shirasawa K."/>
            <person name="Huang W."/>
            <person name="Vidigal B."/>
            <person name="Abernathy B."/>
            <person name="Chu Y."/>
            <person name="Niederhuth C.E."/>
            <person name="Umale P."/>
            <person name="Araujo A.C."/>
            <person name="Kozik A."/>
            <person name="Kim K.D."/>
            <person name="Burow M.D."/>
            <person name="Varshney R.K."/>
            <person name="Wang X."/>
            <person name="Zhang X."/>
            <person name="Barkley N."/>
            <person name="Guimaraes P.M."/>
            <person name="Isobe S."/>
            <person name="Guo B."/>
            <person name="Liao B."/>
            <person name="Stalker H.T."/>
            <person name="Schmitz R.J."/>
            <person name="Scheffler B.E."/>
            <person name="Leal-Bertioli S.C."/>
            <person name="Xun X."/>
            <person name="Jackson S.A."/>
            <person name="Michelmore R."/>
            <person name="Ozias-Akins P."/>
        </authorList>
    </citation>
    <scope>NUCLEOTIDE SEQUENCE [LARGE SCALE GENOMIC DNA]</scope>
    <source>
        <strain evidence="7">cv. V14167</strain>
    </source>
</reference>
<keyword evidence="4" id="KW-0560">Oxidoreductase</keyword>
<accession>A0A6P4CX07</accession>
<evidence type="ECO:0000259" key="6">
    <source>
        <dbReference type="PROSITE" id="PS51471"/>
    </source>
</evidence>
<evidence type="ECO:0000256" key="3">
    <source>
        <dbReference type="ARBA" id="ARBA00022896"/>
    </source>
</evidence>
<dbReference type="SUPFAM" id="SSF51197">
    <property type="entry name" value="Clavaminate synthase-like"/>
    <property type="match status" value="3"/>
</dbReference>
<dbReference type="FunFam" id="2.60.120.330:FF:000001">
    <property type="entry name" value="Protein SRG1"/>
    <property type="match status" value="2"/>
</dbReference>
<dbReference type="GO" id="GO:0016491">
    <property type="term" value="F:oxidoreductase activity"/>
    <property type="evidence" value="ECO:0007669"/>
    <property type="project" value="UniProtKB-KW"/>
</dbReference>
<feature type="domain" description="Fe2OG dioxygenase" evidence="6">
    <location>
        <begin position="344"/>
        <end position="444"/>
    </location>
</feature>
<feature type="domain" description="Fe2OG dioxygenase" evidence="6">
    <location>
        <begin position="587"/>
        <end position="687"/>
    </location>
</feature>
<evidence type="ECO:0000313" key="7">
    <source>
        <dbReference type="Proteomes" id="UP000515211"/>
    </source>
</evidence>
<dbReference type="InterPro" id="IPR005123">
    <property type="entry name" value="Oxoglu/Fe-dep_dioxygenase_dom"/>
</dbReference>
<dbReference type="InterPro" id="IPR050295">
    <property type="entry name" value="Plant_2OG-oxidoreductases"/>
</dbReference>
<dbReference type="Proteomes" id="UP000515211">
    <property type="component" value="Chromosome 3"/>
</dbReference>
<feature type="domain" description="Fe2OG dioxygenase" evidence="6">
    <location>
        <begin position="202"/>
        <end position="302"/>
    </location>
</feature>
<dbReference type="Pfam" id="PF03171">
    <property type="entry name" value="2OG-FeII_Oxy"/>
    <property type="match status" value="3"/>
</dbReference>
<dbReference type="AlphaFoldDB" id="A0A6P4CX07"/>
<dbReference type="Gene3D" id="2.60.120.330">
    <property type="entry name" value="B-lactam Antibiotic, Isopenicillin N Synthase, Chain"/>
    <property type="match status" value="3"/>
</dbReference>
<gene>
    <name evidence="8" type="primary">LOC107482055</name>
</gene>
<evidence type="ECO:0000313" key="8">
    <source>
        <dbReference type="RefSeq" id="XP_015957921.1"/>
    </source>
</evidence>
<proteinExistence type="inferred from homology"/>
<organism evidence="7 8">
    <name type="scientific">Arachis duranensis</name>
    <name type="common">Wild peanut</name>
    <dbReference type="NCBI Taxonomy" id="130453"/>
    <lineage>
        <taxon>Eukaryota</taxon>
        <taxon>Viridiplantae</taxon>
        <taxon>Streptophyta</taxon>
        <taxon>Embryophyta</taxon>
        <taxon>Tracheophyta</taxon>
        <taxon>Spermatophyta</taxon>
        <taxon>Magnoliopsida</taxon>
        <taxon>eudicotyledons</taxon>
        <taxon>Gunneridae</taxon>
        <taxon>Pentapetalae</taxon>
        <taxon>rosids</taxon>
        <taxon>fabids</taxon>
        <taxon>Fabales</taxon>
        <taxon>Fabaceae</taxon>
        <taxon>Papilionoideae</taxon>
        <taxon>50 kb inversion clade</taxon>
        <taxon>dalbergioids sensu lato</taxon>
        <taxon>Dalbergieae</taxon>
        <taxon>Pterocarpus clade</taxon>
        <taxon>Arachis</taxon>
    </lineage>
</organism>
<keyword evidence="2" id="KW-0479">Metal-binding</keyword>
<keyword evidence="5" id="KW-0408">Iron</keyword>
<dbReference type="GO" id="GO:0031418">
    <property type="term" value="F:L-ascorbic acid binding"/>
    <property type="evidence" value="ECO:0007669"/>
    <property type="project" value="UniProtKB-KW"/>
</dbReference>
<dbReference type="PROSITE" id="PS51471">
    <property type="entry name" value="FE2OG_OXY"/>
    <property type="match status" value="3"/>
</dbReference>
<dbReference type="GeneID" id="107482055"/>
<dbReference type="InterPro" id="IPR026992">
    <property type="entry name" value="DIOX_N"/>
</dbReference>
<dbReference type="Pfam" id="PF14226">
    <property type="entry name" value="DIOX_N"/>
    <property type="match status" value="2"/>
</dbReference>
<dbReference type="PANTHER" id="PTHR47991">
    <property type="entry name" value="OXOGLUTARATE/IRON-DEPENDENT DIOXYGENASE"/>
    <property type="match status" value="1"/>
</dbReference>
<dbReference type="RefSeq" id="XP_015957921.1">
    <property type="nucleotide sequence ID" value="XM_016102435.3"/>
</dbReference>
<dbReference type="KEGG" id="adu:107482055"/>
<evidence type="ECO:0000256" key="2">
    <source>
        <dbReference type="ARBA" id="ARBA00022723"/>
    </source>
</evidence>
<dbReference type="InterPro" id="IPR044861">
    <property type="entry name" value="IPNS-like_FE2OG_OXY"/>
</dbReference>
<reference evidence="8" key="2">
    <citation type="submission" date="2025-08" db="UniProtKB">
        <authorList>
            <consortium name="RefSeq"/>
        </authorList>
    </citation>
    <scope>IDENTIFICATION</scope>
    <source>
        <tissue evidence="8">Whole plant</tissue>
    </source>
</reference>
<keyword evidence="7" id="KW-1185">Reference proteome</keyword>
<protein>
    <submittedName>
        <fullName evidence="8">Uncharacterized protein LOC107482055</fullName>
    </submittedName>
</protein>
<comment type="similarity">
    <text evidence="1">Belongs to the iron/ascorbate-dependent oxidoreductase family.</text>
</comment>
<dbReference type="OrthoDB" id="288590at2759"/>
<evidence type="ECO:0000256" key="5">
    <source>
        <dbReference type="ARBA" id="ARBA00023004"/>
    </source>
</evidence>
<dbReference type="GO" id="GO:0046872">
    <property type="term" value="F:metal ion binding"/>
    <property type="evidence" value="ECO:0007669"/>
    <property type="project" value="UniProtKB-KW"/>
</dbReference>